<dbReference type="InterPro" id="IPR020846">
    <property type="entry name" value="MFS_dom"/>
</dbReference>
<dbReference type="PROSITE" id="PS50850">
    <property type="entry name" value="MFS"/>
    <property type="match status" value="1"/>
</dbReference>
<keyword evidence="4 8" id="KW-1133">Transmembrane helix</keyword>
<proteinExistence type="predicted"/>
<feature type="transmembrane region" description="Helical" evidence="8">
    <location>
        <begin position="227"/>
        <end position="246"/>
    </location>
</feature>
<evidence type="ECO:0000256" key="8">
    <source>
        <dbReference type="SAM" id="Phobius"/>
    </source>
</evidence>
<feature type="transmembrane region" description="Helical" evidence="8">
    <location>
        <begin position="326"/>
        <end position="344"/>
    </location>
</feature>
<dbReference type="GO" id="GO:0005886">
    <property type="term" value="C:plasma membrane"/>
    <property type="evidence" value="ECO:0007669"/>
    <property type="project" value="UniProtKB-SubCell"/>
</dbReference>
<feature type="transmembrane region" description="Helical" evidence="8">
    <location>
        <begin position="196"/>
        <end position="215"/>
    </location>
</feature>
<dbReference type="PANTHER" id="PTHR42718">
    <property type="entry name" value="MAJOR FACILITATOR SUPERFAMILY MULTIDRUG TRANSPORTER MFSC"/>
    <property type="match status" value="1"/>
</dbReference>
<evidence type="ECO:0000256" key="5">
    <source>
        <dbReference type="ARBA" id="ARBA00023136"/>
    </source>
</evidence>
<dbReference type="Proteomes" id="UP001183607">
    <property type="component" value="Unassembled WGS sequence"/>
</dbReference>
<evidence type="ECO:0000259" key="9">
    <source>
        <dbReference type="PROSITE" id="PS50850"/>
    </source>
</evidence>
<dbReference type="Pfam" id="PF07690">
    <property type="entry name" value="MFS_1"/>
    <property type="match status" value="1"/>
</dbReference>
<dbReference type="PANTHER" id="PTHR42718:SF9">
    <property type="entry name" value="MAJOR FACILITATOR SUPERFAMILY MULTIDRUG TRANSPORTER MFSC"/>
    <property type="match status" value="1"/>
</dbReference>
<dbReference type="CDD" id="cd17321">
    <property type="entry name" value="MFS_MMR_MDR_like"/>
    <property type="match status" value="1"/>
</dbReference>
<feature type="region of interest" description="Disordered" evidence="7">
    <location>
        <begin position="1"/>
        <end position="32"/>
    </location>
</feature>
<feature type="transmembrane region" description="Helical" evidence="8">
    <location>
        <begin position="252"/>
        <end position="269"/>
    </location>
</feature>
<feature type="domain" description="Major facilitator superfamily (MFS) profile" evidence="9">
    <location>
        <begin position="41"/>
        <end position="474"/>
    </location>
</feature>
<feature type="transmembrane region" description="Helical" evidence="8">
    <location>
        <begin position="79"/>
        <end position="99"/>
    </location>
</feature>
<keyword evidence="3 8" id="KW-0812">Transmembrane</keyword>
<feature type="transmembrane region" description="Helical" evidence="8">
    <location>
        <begin position="139"/>
        <end position="157"/>
    </location>
</feature>
<dbReference type="InterPro" id="IPR036259">
    <property type="entry name" value="MFS_trans_sf"/>
</dbReference>
<dbReference type="SUPFAM" id="SSF103473">
    <property type="entry name" value="MFS general substrate transporter"/>
    <property type="match status" value="1"/>
</dbReference>
<keyword evidence="5 8" id="KW-0472">Membrane</keyword>
<feature type="transmembrane region" description="Helical" evidence="8">
    <location>
        <begin position="382"/>
        <end position="407"/>
    </location>
</feature>
<feature type="transmembrane region" description="Helical" evidence="8">
    <location>
        <begin position="39"/>
        <end position="59"/>
    </location>
</feature>
<comment type="subcellular location">
    <subcellularLocation>
        <location evidence="1">Cell membrane</location>
        <topology evidence="1">Multi-pass membrane protein</topology>
    </subcellularLocation>
</comment>
<dbReference type="InterPro" id="IPR011701">
    <property type="entry name" value="MFS"/>
</dbReference>
<evidence type="ECO:0000256" key="1">
    <source>
        <dbReference type="ARBA" id="ARBA00004651"/>
    </source>
</evidence>
<accession>A0ABD5E779</accession>
<feature type="transmembrane region" description="Helical" evidence="8">
    <location>
        <begin position="428"/>
        <end position="445"/>
    </location>
</feature>
<evidence type="ECO:0000256" key="4">
    <source>
        <dbReference type="ARBA" id="ARBA00022989"/>
    </source>
</evidence>
<evidence type="ECO:0000256" key="7">
    <source>
        <dbReference type="SAM" id="MobiDB-lite"/>
    </source>
</evidence>
<sequence>MTTPTGNQLPPAATPSAPSPAPATGPATAPAPRPAARPAVALVAALLGFSLTSFDASAVTVSLTSLGEDLGGGIAGAQWVVDAYTLAFAGLMLSSGLLADRFGAARTYGAGLAAFVVTSALCGLAPSLGWLLAGRVAQGAAAAVTLPSSLALVRRAYSRPEARVRALAVWATGGSVAVALAPVLGGALTTAWGWRGIFFATLPLGLAALALLARADHPAEPVVRGRRPDLAGQLTAVLAVTALSVAVIEHGAVRWIAAGLAVLGALGFVRAERRAAEPAVPLALLRGRAVATALLAGSAASTGFFGLVFLYSLFFQQAQGNSALETGLLFLPMTSLIAATNVVSGRLTARYGARRPMLAGQVLATAGSLFLLLATGPGTSSVALAFALVPLALGCALTVPALTTLMMEAVPAARAGVAAGVLNAARQNMAGLATAVFGSLVAGGFASGTRASLAVTAVVFAGAALATYRLPKTDTRGTATAPAGRS</sequence>
<protein>
    <submittedName>
        <fullName evidence="10">MFS transporter</fullName>
    </submittedName>
</protein>
<dbReference type="RefSeq" id="WP_311677197.1">
    <property type="nucleotide sequence ID" value="NZ_JAVRER010000025.1"/>
</dbReference>
<evidence type="ECO:0000256" key="3">
    <source>
        <dbReference type="ARBA" id="ARBA00022692"/>
    </source>
</evidence>
<reference evidence="11" key="1">
    <citation type="submission" date="2023-07" db="EMBL/GenBank/DDBJ databases">
        <title>30 novel species of actinomycetes from the DSMZ collection.</title>
        <authorList>
            <person name="Nouioui I."/>
        </authorList>
    </citation>
    <scope>NUCLEOTIDE SEQUENCE [LARGE SCALE GENOMIC DNA]</scope>
    <source>
        <strain evidence="11">DSM 41982</strain>
    </source>
</reference>
<dbReference type="AlphaFoldDB" id="A0ABD5E779"/>
<keyword evidence="6" id="KW-0046">Antibiotic resistance</keyword>
<dbReference type="Gene3D" id="1.20.1720.10">
    <property type="entry name" value="Multidrug resistance protein D"/>
    <property type="match status" value="1"/>
</dbReference>
<dbReference type="EMBL" id="JAVRER010000025">
    <property type="protein sequence ID" value="MDT0417264.1"/>
    <property type="molecule type" value="Genomic_DNA"/>
</dbReference>
<feature type="transmembrane region" description="Helical" evidence="8">
    <location>
        <begin position="290"/>
        <end position="314"/>
    </location>
</feature>
<name>A0ABD5E779_9ACTN</name>
<evidence type="ECO:0000313" key="10">
    <source>
        <dbReference type="EMBL" id="MDT0417264.1"/>
    </source>
</evidence>
<evidence type="ECO:0000256" key="6">
    <source>
        <dbReference type="ARBA" id="ARBA00023251"/>
    </source>
</evidence>
<gene>
    <name evidence="10" type="ORF">RM574_17385</name>
</gene>
<evidence type="ECO:0000313" key="11">
    <source>
        <dbReference type="Proteomes" id="UP001183607"/>
    </source>
</evidence>
<comment type="caution">
    <text evidence="10">The sequence shown here is derived from an EMBL/GenBank/DDBJ whole genome shotgun (WGS) entry which is preliminary data.</text>
</comment>
<dbReference type="Gene3D" id="1.20.1250.20">
    <property type="entry name" value="MFS general substrate transporter like domains"/>
    <property type="match status" value="1"/>
</dbReference>
<keyword evidence="2" id="KW-0813">Transport</keyword>
<evidence type="ECO:0000256" key="2">
    <source>
        <dbReference type="ARBA" id="ARBA00022448"/>
    </source>
</evidence>
<feature type="transmembrane region" description="Helical" evidence="8">
    <location>
        <begin position="164"/>
        <end position="184"/>
    </location>
</feature>
<dbReference type="GO" id="GO:0046677">
    <property type="term" value="P:response to antibiotic"/>
    <property type="evidence" value="ECO:0007669"/>
    <property type="project" value="UniProtKB-KW"/>
</dbReference>
<feature type="transmembrane region" description="Helical" evidence="8">
    <location>
        <begin position="356"/>
        <end position="376"/>
    </location>
</feature>
<feature type="compositionally biased region" description="Pro residues" evidence="7">
    <location>
        <begin position="17"/>
        <end position="32"/>
    </location>
</feature>
<feature type="transmembrane region" description="Helical" evidence="8">
    <location>
        <begin position="451"/>
        <end position="468"/>
    </location>
</feature>
<feature type="transmembrane region" description="Helical" evidence="8">
    <location>
        <begin position="111"/>
        <end position="133"/>
    </location>
</feature>
<organism evidence="10 11">
    <name type="scientific">Streptomyces evansiae</name>
    <dbReference type="NCBI Taxonomy" id="3075535"/>
    <lineage>
        <taxon>Bacteria</taxon>
        <taxon>Bacillati</taxon>
        <taxon>Actinomycetota</taxon>
        <taxon>Actinomycetes</taxon>
        <taxon>Kitasatosporales</taxon>
        <taxon>Streptomycetaceae</taxon>
        <taxon>Streptomyces</taxon>
    </lineage>
</organism>